<gene>
    <name evidence="3" type="ORF">FSB_LOCUS2065</name>
</gene>
<protein>
    <recommendedName>
        <fullName evidence="2">Retrotransposon gag domain-containing protein</fullName>
    </recommendedName>
</protein>
<sequence length="245" mass="28423">MFPPNAPHVEIKQGLLAILPDFRGFENENPYMHVKVFEEVIGNFYATNVIETAKLRFFPFSLKDKAKGWLYTLKPKSIGNWGEMTQEFYKKFFPPHKVQQVKMRISSFIQGNNETLFTAGERFKDMYNFCLTHEYDTWRLVSYFYEGLQPRDRQFIQLSCGGGFLQKEPEYTMDNLDEIAENSNTWSGPNPLDSTDRNKSGTTTSGGNVFRLREEDNMSAKISLLTKEIEKLKLKGSRGCNDVFR</sequence>
<evidence type="ECO:0000313" key="3">
    <source>
        <dbReference type="EMBL" id="SPC74183.1"/>
    </source>
</evidence>
<organism evidence="3">
    <name type="scientific">Fagus sylvatica</name>
    <name type="common">Beechnut</name>
    <dbReference type="NCBI Taxonomy" id="28930"/>
    <lineage>
        <taxon>Eukaryota</taxon>
        <taxon>Viridiplantae</taxon>
        <taxon>Streptophyta</taxon>
        <taxon>Embryophyta</taxon>
        <taxon>Tracheophyta</taxon>
        <taxon>Spermatophyta</taxon>
        <taxon>Magnoliopsida</taxon>
        <taxon>eudicotyledons</taxon>
        <taxon>Gunneridae</taxon>
        <taxon>Pentapetalae</taxon>
        <taxon>rosids</taxon>
        <taxon>fabids</taxon>
        <taxon>Fagales</taxon>
        <taxon>Fagaceae</taxon>
        <taxon>Fagus</taxon>
    </lineage>
</organism>
<dbReference type="EMBL" id="OIVN01000096">
    <property type="protein sequence ID" value="SPC74183.1"/>
    <property type="molecule type" value="Genomic_DNA"/>
</dbReference>
<proteinExistence type="predicted"/>
<feature type="domain" description="Retrotransposon gag" evidence="2">
    <location>
        <begin position="56"/>
        <end position="150"/>
    </location>
</feature>
<dbReference type="Pfam" id="PF03732">
    <property type="entry name" value="Retrotrans_gag"/>
    <property type="match status" value="1"/>
</dbReference>
<dbReference type="InterPro" id="IPR005162">
    <property type="entry name" value="Retrotrans_gag_dom"/>
</dbReference>
<reference evidence="3" key="1">
    <citation type="submission" date="2018-02" db="EMBL/GenBank/DDBJ databases">
        <authorList>
            <person name="Cohen D.B."/>
            <person name="Kent A.D."/>
        </authorList>
    </citation>
    <scope>NUCLEOTIDE SEQUENCE</scope>
</reference>
<evidence type="ECO:0000256" key="1">
    <source>
        <dbReference type="SAM" id="MobiDB-lite"/>
    </source>
</evidence>
<feature type="region of interest" description="Disordered" evidence="1">
    <location>
        <begin position="182"/>
        <end position="208"/>
    </location>
</feature>
<dbReference type="AlphaFoldDB" id="A0A2N9EHE2"/>
<name>A0A2N9EHE2_FAGSY</name>
<dbReference type="PANTHER" id="PTHR33223:SF11">
    <property type="entry name" value="ELEMENT PROTEIN, PUTATIVE-RELATED"/>
    <property type="match status" value="1"/>
</dbReference>
<dbReference type="PANTHER" id="PTHR33223">
    <property type="entry name" value="CCHC-TYPE DOMAIN-CONTAINING PROTEIN"/>
    <property type="match status" value="1"/>
</dbReference>
<evidence type="ECO:0000259" key="2">
    <source>
        <dbReference type="Pfam" id="PF03732"/>
    </source>
</evidence>
<accession>A0A2N9EHE2</accession>